<evidence type="ECO:0000259" key="11">
    <source>
        <dbReference type="Pfam" id="PF13206"/>
    </source>
</evidence>
<accession>A0A1J0R6V7</accession>
<evidence type="ECO:0000256" key="6">
    <source>
        <dbReference type="ARBA" id="ARBA00023136"/>
    </source>
</evidence>
<feature type="domain" description="Trypanosome variant surface glycoprotein B-type N-terminal" evidence="11">
    <location>
        <begin position="18"/>
        <end position="370"/>
    </location>
</feature>
<dbReference type="GO" id="GO:0005886">
    <property type="term" value="C:plasma membrane"/>
    <property type="evidence" value="ECO:0007669"/>
    <property type="project" value="UniProtKB-SubCell"/>
</dbReference>
<keyword evidence="3" id="KW-1003">Cell membrane</keyword>
<comment type="subcellular location">
    <subcellularLocation>
        <location evidence="2">Cell membrane</location>
        <topology evidence="2">Lipid-anchor</topology>
        <topology evidence="2">GPI-anchor</topology>
    </subcellularLocation>
</comment>
<evidence type="ECO:0000256" key="8">
    <source>
        <dbReference type="ARBA" id="ARBA00023288"/>
    </source>
</evidence>
<organism evidence="12">
    <name type="scientific">Trypanosoma brucei</name>
    <dbReference type="NCBI Taxonomy" id="5691"/>
    <lineage>
        <taxon>Eukaryota</taxon>
        <taxon>Discoba</taxon>
        <taxon>Euglenozoa</taxon>
        <taxon>Kinetoplastea</taxon>
        <taxon>Metakinetoplastina</taxon>
        <taxon>Trypanosomatida</taxon>
        <taxon>Trypanosomatidae</taxon>
        <taxon>Trypanosoma</taxon>
    </lineage>
</organism>
<evidence type="ECO:0000256" key="7">
    <source>
        <dbReference type="ARBA" id="ARBA00023180"/>
    </source>
</evidence>
<evidence type="ECO:0000256" key="10">
    <source>
        <dbReference type="SAM" id="SignalP"/>
    </source>
</evidence>
<feature type="signal peptide" evidence="10">
    <location>
        <begin position="1"/>
        <end position="22"/>
    </location>
</feature>
<sequence>MCKKQVALLTVALMFGAERVRATVPALGNREAARRLCELAAAATATSKQPTATSTGTAAFNKLHALNLSSSPPAALKVFKHKGDEQGWQREPPDSLKETKPWDSLYTNWLEGAKVLDAIKEDKDNELKAATKGLTADQKIKLQTALAPILKRAHRAHDKLQQAQQILQDSKSTTIATTLAKAIYGADKDGEQLADTDIFKTAPSNNRAALCDGAAGQGNVKTVAAALICLCAPKAGNAEAKACFHSTTPIANWDEAAGSAKTIWNAIKVHCGLPGTGSLTAARLAAALANVLSQITKEGDATYLGTLHTSNSCTGASTTGMCIKFAGATKPTDTQVQTNTWIKTISDSISQLQATETASKEQDQATEALETMLEEGLAAAQAIRHEPKTKPVKRDSKPKQAGNRN</sequence>
<reference evidence="12" key="1">
    <citation type="submission" date="2016-08" db="EMBL/GenBank/DDBJ databases">
        <title>VSG repertoire of Trypanosoma brucei EATRO 1125.</title>
        <authorList>
            <person name="Cross G.A."/>
        </authorList>
    </citation>
    <scope>NUCLEOTIDE SEQUENCE</scope>
    <source>
        <strain evidence="12">EATRO 1125</strain>
    </source>
</reference>
<dbReference type="VEuPathDB" id="TriTrypDB:Tb08.27P2.290"/>
<feature type="region of interest" description="Disordered" evidence="9">
    <location>
        <begin position="380"/>
        <end position="405"/>
    </location>
</feature>
<dbReference type="InterPro" id="IPR025932">
    <property type="entry name" value="Trypano_VSG_B_N_dom"/>
</dbReference>
<evidence type="ECO:0000256" key="2">
    <source>
        <dbReference type="ARBA" id="ARBA00004609"/>
    </source>
</evidence>
<evidence type="ECO:0000256" key="5">
    <source>
        <dbReference type="ARBA" id="ARBA00022729"/>
    </source>
</evidence>
<evidence type="ECO:0000256" key="9">
    <source>
        <dbReference type="SAM" id="MobiDB-lite"/>
    </source>
</evidence>
<dbReference type="VEuPathDB" id="TriTrypDB:Tb427_000442100"/>
<name>A0A1J0R6V7_9TRYP</name>
<keyword evidence="4" id="KW-0336">GPI-anchor</keyword>
<comment type="function">
    <text evidence="1">VSG forms a coat on the surface of the parasite. The trypanosome evades the immune response of the host by expressing a series of antigenically distinct VSGs from an estimated 1000 VSG genes.</text>
</comment>
<keyword evidence="7" id="KW-0325">Glycoprotein</keyword>
<dbReference type="GO" id="GO:0098552">
    <property type="term" value="C:side of membrane"/>
    <property type="evidence" value="ECO:0007669"/>
    <property type="project" value="UniProtKB-KW"/>
</dbReference>
<evidence type="ECO:0000256" key="4">
    <source>
        <dbReference type="ARBA" id="ARBA00022622"/>
    </source>
</evidence>
<keyword evidence="6" id="KW-0472">Membrane</keyword>
<dbReference type="Pfam" id="PF13206">
    <property type="entry name" value="VSG_B"/>
    <property type="match status" value="1"/>
</dbReference>
<feature type="compositionally biased region" description="Basic and acidic residues" evidence="9">
    <location>
        <begin position="383"/>
        <end position="398"/>
    </location>
</feature>
<dbReference type="EMBL" id="KX699604">
    <property type="protein sequence ID" value="APD73560.1"/>
    <property type="molecule type" value="Genomic_DNA"/>
</dbReference>
<keyword evidence="5 10" id="KW-0732">Signal</keyword>
<evidence type="ECO:0000256" key="1">
    <source>
        <dbReference type="ARBA" id="ARBA00002523"/>
    </source>
</evidence>
<evidence type="ECO:0000313" key="12">
    <source>
        <dbReference type="EMBL" id="APD73560.1"/>
    </source>
</evidence>
<proteinExistence type="predicted"/>
<evidence type="ECO:0000256" key="3">
    <source>
        <dbReference type="ARBA" id="ARBA00022475"/>
    </source>
</evidence>
<keyword evidence="8" id="KW-0449">Lipoprotein</keyword>
<dbReference type="AlphaFoldDB" id="A0A1J0R6V7"/>
<feature type="chain" id="PRO_5012520504" evidence="10">
    <location>
        <begin position="23"/>
        <end position="405"/>
    </location>
</feature>
<protein>
    <submittedName>
        <fullName evidence="12">Variant surface glycoprotein 1125.1337</fullName>
    </submittedName>
</protein>